<dbReference type="Proteomes" id="UP001373909">
    <property type="component" value="Chromosome"/>
</dbReference>
<protein>
    <submittedName>
        <fullName evidence="1">Uncharacterized protein</fullName>
    </submittedName>
</protein>
<dbReference type="Gene3D" id="3.30.40.220">
    <property type="match status" value="1"/>
</dbReference>
<dbReference type="EMBL" id="CP142523">
    <property type="protein sequence ID" value="WWO47056.1"/>
    <property type="molecule type" value="Genomic_DNA"/>
</dbReference>
<proteinExistence type="predicted"/>
<dbReference type="RefSeq" id="WP_338680458.1">
    <property type="nucleotide sequence ID" value="NZ_CP142523.1"/>
</dbReference>
<sequence>MMKLSQKEQLGEIHIGFGTKNGRTLVHGIELHRNKEHVATTYWSNVDPTNTVEIAICAERLTDLRPVEEVRQWLTAEKKNSERPTVDHQPGNDWITIGFNAQELNQFLQRVRAFRRTMGSRIAPALPPSEISSLEQQLEAPMVPIIHLLPDAPLSHAKVGALKKGKIYIANFGTQNYLWQECLADNIIATFELMEMLKFFTSDDREGYIERIMKVGKTASGSSVPRSLASRWFTIGKNFEQTDGDIWIHKEGNYLWWTVSLPSALRVREAPANHRGAVEGEVFYELIKDVMPWSNKNLHGNRLLWNQLHAKAKRFLFTEGTLQQPNPDNASYTRALIAGDDLEQWHKSASWKATARGAAHAHVTLANSRQKSVTSMALTAIHTTTYSDGREIISTGKIKNFLFDSSYELETYIFELLELQNDECAISGLPLQFLGEHDNSDFLCSLDRIDSDGHYERGNLQIVCRFINGWKGARMDKQFRFLLKAVCEHNNVNLG</sequence>
<gene>
    <name evidence="1" type="ORF">OPV09_02730</name>
</gene>
<name>A0ABZ2GNN9_9BURK</name>
<evidence type="ECO:0000313" key="2">
    <source>
        <dbReference type="Proteomes" id="UP001373909"/>
    </source>
</evidence>
<keyword evidence="2" id="KW-1185">Reference proteome</keyword>
<accession>A0ABZ2GNN9</accession>
<reference evidence="1 2" key="1">
    <citation type="submission" date="2024-01" db="EMBL/GenBank/DDBJ databases">
        <title>Draft genome sequences of nine bacterial species from freshwater ponds near Washington, DC.</title>
        <authorList>
            <person name="Pavloudi C."/>
            <person name="Oliver L."/>
            <person name="Slattery K."/>
            <person name="Lissner G."/>
            <person name="Saw J.H."/>
        </authorList>
    </citation>
    <scope>NUCLEOTIDE SEQUENCE [LARGE SCALE GENOMIC DNA]</scope>
    <source>
        <strain evidence="2">TB1-E2</strain>
    </source>
</reference>
<evidence type="ECO:0000313" key="1">
    <source>
        <dbReference type="EMBL" id="WWO47056.1"/>
    </source>
</evidence>
<organism evidence="1 2">
    <name type="scientific">Janthinobacterium aestuarii</name>
    <dbReference type="NCBI Taxonomy" id="2985511"/>
    <lineage>
        <taxon>Bacteria</taxon>
        <taxon>Pseudomonadati</taxon>
        <taxon>Pseudomonadota</taxon>
        <taxon>Betaproteobacteria</taxon>
        <taxon>Burkholderiales</taxon>
        <taxon>Oxalobacteraceae</taxon>
        <taxon>Janthinobacterium</taxon>
    </lineage>
</organism>